<evidence type="ECO:0000313" key="1">
    <source>
        <dbReference type="EnsemblMetazoa" id="AQUA014241-PA"/>
    </source>
</evidence>
<evidence type="ECO:0000313" key="2">
    <source>
        <dbReference type="Proteomes" id="UP000076407"/>
    </source>
</evidence>
<keyword evidence="2" id="KW-1185">Reference proteome</keyword>
<dbReference type="VEuPathDB" id="VectorBase:AQUA014241"/>
<reference evidence="1" key="1">
    <citation type="submission" date="2020-05" db="UniProtKB">
        <authorList>
            <consortium name="EnsemblMetazoa"/>
        </authorList>
    </citation>
    <scope>IDENTIFICATION</scope>
    <source>
        <strain evidence="1">SANGQUA</strain>
    </source>
</reference>
<protein>
    <submittedName>
        <fullName evidence="1">Uncharacterized protein</fullName>
    </submittedName>
</protein>
<dbReference type="AlphaFoldDB" id="A0A182XQV6"/>
<sequence>MDGFAVKVKRIEISFWLINCDCNSLFKSSLKTTHQPMAVCIILSLDKNDKQEEEQKKSI</sequence>
<dbReference type="Proteomes" id="UP000076407">
    <property type="component" value="Unassembled WGS sequence"/>
</dbReference>
<accession>A0A182XQV6</accession>
<proteinExistence type="predicted"/>
<organism evidence="1 2">
    <name type="scientific">Anopheles quadriannulatus</name>
    <name type="common">Mosquito</name>
    <dbReference type="NCBI Taxonomy" id="34691"/>
    <lineage>
        <taxon>Eukaryota</taxon>
        <taxon>Metazoa</taxon>
        <taxon>Ecdysozoa</taxon>
        <taxon>Arthropoda</taxon>
        <taxon>Hexapoda</taxon>
        <taxon>Insecta</taxon>
        <taxon>Pterygota</taxon>
        <taxon>Neoptera</taxon>
        <taxon>Endopterygota</taxon>
        <taxon>Diptera</taxon>
        <taxon>Nematocera</taxon>
        <taxon>Culicoidea</taxon>
        <taxon>Culicidae</taxon>
        <taxon>Anophelinae</taxon>
        <taxon>Anopheles</taxon>
    </lineage>
</organism>
<name>A0A182XQV6_ANOQN</name>
<dbReference type="EnsemblMetazoa" id="AQUA014241-RA">
    <property type="protein sequence ID" value="AQUA014241-PA"/>
    <property type="gene ID" value="AQUA014241"/>
</dbReference>